<proteinExistence type="predicted"/>
<evidence type="ECO:0000256" key="1">
    <source>
        <dbReference type="SAM" id="MobiDB-lite"/>
    </source>
</evidence>
<keyword evidence="3" id="KW-1185">Reference proteome</keyword>
<evidence type="ECO:0000313" key="2">
    <source>
        <dbReference type="EMBL" id="KAK1856719.1"/>
    </source>
</evidence>
<sequence>MRTNRDREMLFARGSDLPDQWNVRQKIEIHGDLIYGVIMGFGQPSGWVITHGLGGAQESASRESPNSEFRASFAGMSYIGALSGFLEDGGSDEDEAGERGAERDSNDKNDGGDGLVGNLEEANEE</sequence>
<feature type="compositionally biased region" description="Basic and acidic residues" evidence="1">
    <location>
        <begin position="97"/>
        <end position="111"/>
    </location>
</feature>
<reference evidence="2" key="1">
    <citation type="submission" date="2023-01" db="EMBL/GenBank/DDBJ databases">
        <title>Colletotrichum chrysophilum M932 genome sequence.</title>
        <authorList>
            <person name="Baroncelli R."/>
        </authorList>
    </citation>
    <scope>NUCLEOTIDE SEQUENCE</scope>
    <source>
        <strain evidence="2">M932</strain>
    </source>
</reference>
<feature type="region of interest" description="Disordered" evidence="1">
    <location>
        <begin position="84"/>
        <end position="125"/>
    </location>
</feature>
<dbReference type="Proteomes" id="UP001243330">
    <property type="component" value="Unassembled WGS sequence"/>
</dbReference>
<accession>A0AAD9B0U0</accession>
<gene>
    <name evidence="2" type="ORF">CCHR01_00689</name>
</gene>
<protein>
    <submittedName>
        <fullName evidence="2">F-box domain protein</fullName>
    </submittedName>
</protein>
<organism evidence="2 3">
    <name type="scientific">Colletotrichum chrysophilum</name>
    <dbReference type="NCBI Taxonomy" id="1836956"/>
    <lineage>
        <taxon>Eukaryota</taxon>
        <taxon>Fungi</taxon>
        <taxon>Dikarya</taxon>
        <taxon>Ascomycota</taxon>
        <taxon>Pezizomycotina</taxon>
        <taxon>Sordariomycetes</taxon>
        <taxon>Hypocreomycetidae</taxon>
        <taxon>Glomerellales</taxon>
        <taxon>Glomerellaceae</taxon>
        <taxon>Colletotrichum</taxon>
        <taxon>Colletotrichum gloeosporioides species complex</taxon>
    </lineage>
</organism>
<dbReference type="EMBL" id="JAQOWY010000006">
    <property type="protein sequence ID" value="KAK1856719.1"/>
    <property type="molecule type" value="Genomic_DNA"/>
</dbReference>
<name>A0AAD9B0U0_9PEZI</name>
<comment type="caution">
    <text evidence="2">The sequence shown here is derived from an EMBL/GenBank/DDBJ whole genome shotgun (WGS) entry which is preliminary data.</text>
</comment>
<evidence type="ECO:0000313" key="3">
    <source>
        <dbReference type="Proteomes" id="UP001243330"/>
    </source>
</evidence>
<dbReference type="AlphaFoldDB" id="A0AAD9B0U0"/>